<dbReference type="InParanoid" id="A0A5J5EHN7"/>
<organism evidence="1 2">
    <name type="scientific">Sphaerosporella brunnea</name>
    <dbReference type="NCBI Taxonomy" id="1250544"/>
    <lineage>
        <taxon>Eukaryota</taxon>
        <taxon>Fungi</taxon>
        <taxon>Dikarya</taxon>
        <taxon>Ascomycota</taxon>
        <taxon>Pezizomycotina</taxon>
        <taxon>Pezizomycetes</taxon>
        <taxon>Pezizales</taxon>
        <taxon>Pyronemataceae</taxon>
        <taxon>Sphaerosporella</taxon>
    </lineage>
</organism>
<proteinExistence type="predicted"/>
<evidence type="ECO:0000313" key="1">
    <source>
        <dbReference type="EMBL" id="KAA8894754.1"/>
    </source>
</evidence>
<dbReference type="AlphaFoldDB" id="A0A5J5EHN7"/>
<sequence>MSAMTSTSEHPIPTLNIISSHKISSKTQRIVSHLADASSDASDGVISVSAKAQVITKAISIIEISKRLLSERGLAWYQYTSLSSAEEEVVAAAAKPRGNKKNKRKAAELEKDEDEDLFVPLKEKKMRKVPVVTIYLARKRLPEFKALYGEQTGGGKHAAALLPAAEP</sequence>
<comment type="caution">
    <text evidence="1">The sequence shown here is derived from an EMBL/GenBank/DDBJ whole genome shotgun (WGS) entry which is preliminary data.</text>
</comment>
<accession>A0A5J5EHN7</accession>
<keyword evidence="2" id="KW-1185">Reference proteome</keyword>
<name>A0A5J5EHN7_9PEZI</name>
<dbReference type="EMBL" id="VXIS01000314">
    <property type="protein sequence ID" value="KAA8894754.1"/>
    <property type="molecule type" value="Genomic_DNA"/>
</dbReference>
<dbReference type="OrthoDB" id="424402at2759"/>
<gene>
    <name evidence="1" type="ORF">FN846DRAFT_894797</name>
</gene>
<evidence type="ECO:0000313" key="2">
    <source>
        <dbReference type="Proteomes" id="UP000326924"/>
    </source>
</evidence>
<reference evidence="1 2" key="1">
    <citation type="submission" date="2019-09" db="EMBL/GenBank/DDBJ databases">
        <title>Draft genome of the ectomycorrhizal ascomycete Sphaerosporella brunnea.</title>
        <authorList>
            <consortium name="DOE Joint Genome Institute"/>
            <person name="Benucci G.M."/>
            <person name="Marozzi G."/>
            <person name="Antonielli L."/>
            <person name="Sanchez S."/>
            <person name="Marco P."/>
            <person name="Wang X."/>
            <person name="Falini L.B."/>
            <person name="Barry K."/>
            <person name="Haridas S."/>
            <person name="Lipzen A."/>
            <person name="Labutti K."/>
            <person name="Grigoriev I.V."/>
            <person name="Murat C."/>
            <person name="Martin F."/>
            <person name="Albertini E."/>
            <person name="Donnini D."/>
            <person name="Bonito G."/>
        </authorList>
    </citation>
    <scope>NUCLEOTIDE SEQUENCE [LARGE SCALE GENOMIC DNA]</scope>
    <source>
        <strain evidence="1 2">Sb_GMNB300</strain>
    </source>
</reference>
<dbReference type="Proteomes" id="UP000326924">
    <property type="component" value="Unassembled WGS sequence"/>
</dbReference>
<protein>
    <submittedName>
        <fullName evidence="1">Uncharacterized protein</fullName>
    </submittedName>
</protein>